<dbReference type="AlphaFoldDB" id="A0AAN4ZXY9"/>
<reference evidence="2" key="3">
    <citation type="submission" date="2023-06" db="EMBL/GenBank/DDBJ databases">
        <authorList>
            <person name="Sun Q."/>
            <person name="Zhou Y."/>
        </authorList>
    </citation>
    <scope>NUCLEOTIDE SEQUENCE</scope>
    <source>
        <strain evidence="2">CGMCC 1.10859</strain>
    </source>
</reference>
<feature type="domain" description="HD" evidence="1">
    <location>
        <begin position="21"/>
        <end position="126"/>
    </location>
</feature>
<evidence type="ECO:0000259" key="1">
    <source>
        <dbReference type="PROSITE" id="PS51831"/>
    </source>
</evidence>
<dbReference type="PANTHER" id="PTHR33594:SF1">
    <property type="entry name" value="HD_PDEASE DOMAIN-CONTAINING PROTEIN"/>
    <property type="match status" value="1"/>
</dbReference>
<dbReference type="InterPro" id="IPR006674">
    <property type="entry name" value="HD_domain"/>
</dbReference>
<accession>A0AAN4ZXY9</accession>
<keyword evidence="4" id="KW-1185">Reference proteome</keyword>
<evidence type="ECO:0000313" key="2">
    <source>
        <dbReference type="EMBL" id="GHD98763.1"/>
    </source>
</evidence>
<dbReference type="EMBL" id="BNAB01000001">
    <property type="protein sequence ID" value="GHD98763.1"/>
    <property type="molecule type" value="Genomic_DNA"/>
</dbReference>
<evidence type="ECO:0000313" key="3">
    <source>
        <dbReference type="EMBL" id="SDW06696.1"/>
    </source>
</evidence>
<reference evidence="2" key="1">
    <citation type="journal article" date="2014" name="Int. J. Syst. Evol. Microbiol.">
        <title>Complete genome sequence of Corynebacterium casei LMG S-19264T (=DSM 44701T), isolated from a smear-ripened cheese.</title>
        <authorList>
            <consortium name="US DOE Joint Genome Institute (JGI-PGF)"/>
            <person name="Walter F."/>
            <person name="Albersmeier A."/>
            <person name="Kalinowski J."/>
            <person name="Ruckert C."/>
        </authorList>
    </citation>
    <scope>NUCLEOTIDE SEQUENCE</scope>
    <source>
        <strain evidence="2">CGMCC 1.10859</strain>
    </source>
</reference>
<dbReference type="Pfam" id="PF01966">
    <property type="entry name" value="HD"/>
    <property type="match status" value="1"/>
</dbReference>
<dbReference type="GO" id="GO:0016787">
    <property type="term" value="F:hydrolase activity"/>
    <property type="evidence" value="ECO:0007669"/>
    <property type="project" value="UniProtKB-KW"/>
</dbReference>
<dbReference type="Proteomes" id="UP000199541">
    <property type="component" value="Unassembled WGS sequence"/>
</dbReference>
<evidence type="ECO:0000313" key="5">
    <source>
        <dbReference type="Proteomes" id="UP000634647"/>
    </source>
</evidence>
<reference evidence="3 4" key="2">
    <citation type="submission" date="2016-10" db="EMBL/GenBank/DDBJ databases">
        <authorList>
            <person name="Varghese N."/>
            <person name="Submissions S."/>
        </authorList>
    </citation>
    <scope>NUCLEOTIDE SEQUENCE [LARGE SCALE GENOMIC DNA]</scope>
    <source>
        <strain evidence="3 4">DSM 24802</strain>
    </source>
</reference>
<comment type="caution">
    <text evidence="2">The sequence shown here is derived from an EMBL/GenBank/DDBJ whole genome shotgun (WGS) entry which is preliminary data.</text>
</comment>
<keyword evidence="2" id="KW-0378">Hydrolase</keyword>
<dbReference type="Gene3D" id="1.10.3210.50">
    <property type="match status" value="1"/>
</dbReference>
<dbReference type="RefSeq" id="WP_051646222.1">
    <property type="nucleotide sequence ID" value="NZ_BNAB01000001.1"/>
</dbReference>
<dbReference type="SUPFAM" id="SSF109604">
    <property type="entry name" value="HD-domain/PDEase-like"/>
    <property type="match status" value="1"/>
</dbReference>
<sequence length="213" mass="22502">MSFDKDLTRALAGAKVDTAHDLGHIRRVWANARAIAAGEGIAVSRALQGAVWLHDLVAPPKDDPGRALASRRSAEAARPVLARLGLSDEEIATACHAIAAHSFSAGIAPQTQEARILQDADRLDALGAVGLARVFAVAGTLGRPLYDPADPFATDRGLDDGRWALDHFAVKLLRLPAAMQTATGRRIGARRAQVLRGYLATLAEEIGTAPPGW</sequence>
<proteinExistence type="predicted"/>
<dbReference type="PANTHER" id="PTHR33594">
    <property type="entry name" value="SUPERFAMILY HYDROLASE, PUTATIVE (AFU_ORTHOLOGUE AFUA_1G03035)-RELATED"/>
    <property type="match status" value="1"/>
</dbReference>
<gene>
    <name evidence="2" type="ORF">GCM10008024_03580</name>
    <name evidence="3" type="ORF">SAMN05444006_101191</name>
</gene>
<evidence type="ECO:0000313" key="4">
    <source>
        <dbReference type="Proteomes" id="UP000199541"/>
    </source>
</evidence>
<organism evidence="2 5">
    <name type="scientific">Allgaiera indica</name>
    <dbReference type="NCBI Taxonomy" id="765699"/>
    <lineage>
        <taxon>Bacteria</taxon>
        <taxon>Pseudomonadati</taxon>
        <taxon>Pseudomonadota</taxon>
        <taxon>Alphaproteobacteria</taxon>
        <taxon>Rhodobacterales</taxon>
        <taxon>Paracoccaceae</taxon>
        <taxon>Allgaiera</taxon>
    </lineage>
</organism>
<dbReference type="PROSITE" id="PS51831">
    <property type="entry name" value="HD"/>
    <property type="match status" value="1"/>
</dbReference>
<dbReference type="CDD" id="cd00077">
    <property type="entry name" value="HDc"/>
    <property type="match status" value="1"/>
</dbReference>
<dbReference type="InterPro" id="IPR003607">
    <property type="entry name" value="HD/PDEase_dom"/>
</dbReference>
<name>A0AAN4ZXY9_9RHOB</name>
<dbReference type="Proteomes" id="UP000634647">
    <property type="component" value="Unassembled WGS sequence"/>
</dbReference>
<protein>
    <submittedName>
        <fullName evidence="2">Hydrolase</fullName>
    </submittedName>
</protein>
<dbReference type="SMART" id="SM00471">
    <property type="entry name" value="HDc"/>
    <property type="match status" value="1"/>
</dbReference>
<dbReference type="EMBL" id="FNOB01000001">
    <property type="protein sequence ID" value="SDW06696.1"/>
    <property type="molecule type" value="Genomic_DNA"/>
</dbReference>